<dbReference type="EC" id="3.1.1.96" evidence="1"/>
<protein>
    <recommendedName>
        <fullName evidence="1">D-aminoacyl-tRNA deacylase</fullName>
        <ecNumber evidence="1">3.1.1.96</ecNumber>
    </recommendedName>
</protein>
<dbReference type="InterPro" id="IPR003732">
    <property type="entry name" value="Daa-tRNA_deacyls_DTD"/>
</dbReference>
<dbReference type="Pfam" id="PF05485">
    <property type="entry name" value="THAP"/>
    <property type="match status" value="2"/>
</dbReference>
<keyword evidence="2" id="KW-0479">Metal-binding</keyword>
<dbReference type="Pfam" id="PF17921">
    <property type="entry name" value="Integrase_H2C2"/>
    <property type="match status" value="3"/>
</dbReference>
<dbReference type="InterPro" id="IPR052224">
    <property type="entry name" value="THAP_domain_protein"/>
</dbReference>
<dbReference type="Gene3D" id="1.10.340.70">
    <property type="match status" value="3"/>
</dbReference>
<feature type="region of interest" description="Disordered" evidence="9">
    <location>
        <begin position="189"/>
        <end position="210"/>
    </location>
</feature>
<accession>A0ABD1KIL9</accession>
<dbReference type="InterPro" id="IPR006612">
    <property type="entry name" value="THAP_Znf"/>
</dbReference>
<dbReference type="GO" id="GO:0003677">
    <property type="term" value="F:DNA binding"/>
    <property type="evidence" value="ECO:0007669"/>
    <property type="project" value="UniProtKB-UniRule"/>
</dbReference>
<evidence type="ECO:0000256" key="3">
    <source>
        <dbReference type="ARBA" id="ARBA00022771"/>
    </source>
</evidence>
<gene>
    <name evidence="11" type="ORF">ACEWY4_005474</name>
</gene>
<dbReference type="AlphaFoldDB" id="A0ABD1KIL9"/>
<dbReference type="SMART" id="SM00692">
    <property type="entry name" value="DM3"/>
    <property type="match status" value="2"/>
</dbReference>
<evidence type="ECO:0000256" key="7">
    <source>
        <dbReference type="ARBA" id="ARBA00048018"/>
    </source>
</evidence>
<organism evidence="11 12">
    <name type="scientific">Coilia grayii</name>
    <name type="common">Gray's grenadier anchovy</name>
    <dbReference type="NCBI Taxonomy" id="363190"/>
    <lineage>
        <taxon>Eukaryota</taxon>
        <taxon>Metazoa</taxon>
        <taxon>Chordata</taxon>
        <taxon>Craniata</taxon>
        <taxon>Vertebrata</taxon>
        <taxon>Euteleostomi</taxon>
        <taxon>Actinopterygii</taxon>
        <taxon>Neopterygii</taxon>
        <taxon>Teleostei</taxon>
        <taxon>Clupei</taxon>
        <taxon>Clupeiformes</taxon>
        <taxon>Clupeoidei</taxon>
        <taxon>Engraulidae</taxon>
        <taxon>Coilinae</taxon>
        <taxon>Coilia</taxon>
    </lineage>
</organism>
<evidence type="ECO:0000256" key="8">
    <source>
        <dbReference type="PROSITE-ProRule" id="PRU00309"/>
    </source>
</evidence>
<dbReference type="SUPFAM" id="SSF57716">
    <property type="entry name" value="Glucocorticoid receptor-like (DNA-binding domain)"/>
    <property type="match status" value="2"/>
</dbReference>
<dbReference type="Proteomes" id="UP001591681">
    <property type="component" value="Unassembled WGS sequence"/>
</dbReference>
<comment type="catalytic activity">
    <reaction evidence="6">
        <text>glycyl-tRNA(Ala) + H2O = tRNA(Ala) + glycine + H(+)</text>
        <dbReference type="Rhea" id="RHEA:53744"/>
        <dbReference type="Rhea" id="RHEA-COMP:9657"/>
        <dbReference type="Rhea" id="RHEA-COMP:13640"/>
        <dbReference type="ChEBI" id="CHEBI:15377"/>
        <dbReference type="ChEBI" id="CHEBI:15378"/>
        <dbReference type="ChEBI" id="CHEBI:57305"/>
        <dbReference type="ChEBI" id="CHEBI:78442"/>
        <dbReference type="ChEBI" id="CHEBI:78522"/>
        <dbReference type="EC" id="3.1.1.96"/>
    </reaction>
</comment>
<dbReference type="PROSITE" id="PS50950">
    <property type="entry name" value="ZF_THAP"/>
    <property type="match status" value="2"/>
</dbReference>
<keyword evidence="3 8" id="KW-0863">Zinc-finger</keyword>
<evidence type="ECO:0000256" key="2">
    <source>
        <dbReference type="ARBA" id="ARBA00022723"/>
    </source>
</evidence>
<dbReference type="PANTHER" id="PTHR46927:SF2">
    <property type="entry name" value="THAP DOMAIN-CONTAINING PROTEIN 8"/>
    <property type="match status" value="1"/>
</dbReference>
<dbReference type="SUPFAM" id="SSF69500">
    <property type="entry name" value="DTD-like"/>
    <property type="match status" value="1"/>
</dbReference>
<comment type="caution">
    <text evidence="11">The sequence shown here is derived from an EMBL/GenBank/DDBJ whole genome shotgun (WGS) entry which is preliminary data.</text>
</comment>
<evidence type="ECO:0000256" key="6">
    <source>
        <dbReference type="ARBA" id="ARBA00047676"/>
    </source>
</evidence>
<dbReference type="SMART" id="SM00980">
    <property type="entry name" value="THAP"/>
    <property type="match status" value="2"/>
</dbReference>
<feature type="domain" description="THAP-type" evidence="10">
    <location>
        <begin position="372"/>
        <end position="455"/>
    </location>
</feature>
<comment type="catalytic activity">
    <reaction evidence="7">
        <text>a D-aminoacyl-tRNA + H2O = a tRNA + a D-alpha-amino acid + H(+)</text>
        <dbReference type="Rhea" id="RHEA:13953"/>
        <dbReference type="Rhea" id="RHEA-COMP:10123"/>
        <dbReference type="Rhea" id="RHEA-COMP:10124"/>
        <dbReference type="ChEBI" id="CHEBI:15377"/>
        <dbReference type="ChEBI" id="CHEBI:15378"/>
        <dbReference type="ChEBI" id="CHEBI:59871"/>
        <dbReference type="ChEBI" id="CHEBI:78442"/>
        <dbReference type="ChEBI" id="CHEBI:79333"/>
        <dbReference type="EC" id="3.1.1.96"/>
    </reaction>
</comment>
<proteinExistence type="predicted"/>
<name>A0ABD1KIL9_9TELE</name>
<dbReference type="InterPro" id="IPR023509">
    <property type="entry name" value="DTD-like_sf"/>
</dbReference>
<reference evidence="11 12" key="1">
    <citation type="submission" date="2024-09" db="EMBL/GenBank/DDBJ databases">
        <title>A chromosome-level genome assembly of Gray's grenadier anchovy, Coilia grayii.</title>
        <authorList>
            <person name="Fu Z."/>
        </authorList>
    </citation>
    <scope>NUCLEOTIDE SEQUENCE [LARGE SCALE GENOMIC DNA]</scope>
    <source>
        <strain evidence="11">G4</strain>
        <tissue evidence="11">Muscle</tissue>
    </source>
</reference>
<evidence type="ECO:0000256" key="1">
    <source>
        <dbReference type="ARBA" id="ARBA00013056"/>
    </source>
</evidence>
<keyword evidence="5 8" id="KW-0238">DNA-binding</keyword>
<evidence type="ECO:0000313" key="11">
    <source>
        <dbReference type="EMBL" id="KAL2098994.1"/>
    </source>
</evidence>
<keyword evidence="4" id="KW-0862">Zinc</keyword>
<keyword evidence="12" id="KW-1185">Reference proteome</keyword>
<evidence type="ECO:0000256" key="5">
    <source>
        <dbReference type="ARBA" id="ARBA00023125"/>
    </source>
</evidence>
<dbReference type="Gene3D" id="3.50.80.10">
    <property type="entry name" value="D-tyrosyl-tRNA(Tyr) deacylase"/>
    <property type="match status" value="1"/>
</dbReference>
<evidence type="ECO:0000256" key="4">
    <source>
        <dbReference type="ARBA" id="ARBA00022833"/>
    </source>
</evidence>
<evidence type="ECO:0000313" key="12">
    <source>
        <dbReference type="Proteomes" id="UP001591681"/>
    </source>
</evidence>
<dbReference type="InterPro" id="IPR041588">
    <property type="entry name" value="Integrase_H2C2"/>
</dbReference>
<dbReference type="GO" id="GO:0051499">
    <property type="term" value="F:D-aminoacyl-tRNA deacylase activity"/>
    <property type="evidence" value="ECO:0007669"/>
    <property type="project" value="UniProtKB-EC"/>
</dbReference>
<dbReference type="PANTHER" id="PTHR46927">
    <property type="entry name" value="AGAP005574-PA"/>
    <property type="match status" value="1"/>
</dbReference>
<dbReference type="GO" id="GO:0008270">
    <property type="term" value="F:zinc ion binding"/>
    <property type="evidence" value="ECO:0007669"/>
    <property type="project" value="UniProtKB-KW"/>
</dbReference>
<evidence type="ECO:0000259" key="10">
    <source>
        <dbReference type="PROSITE" id="PS50950"/>
    </source>
</evidence>
<sequence length="864" mass="99351">MHFQDYNDVELYIRFGSQRKDQKDPVRIKRWSKKFFWKDDSLWHYDGEKQHKVLRNPEQVKSVLKQYHNDKNHSNRRLLLRNLKRVFYWGSMKKDANEWIDNCQRCCAIRQTVVHTPVPKHCLCYGCESSLVPNSEGESLTFHKFPTTDSNRLNLWISYAKRDHWSVNSKSVLCSKHFTEDCFDRSGQSASLKPDAVPTVPMDSDTQQEDNEDLMYPSQDLIEEHTEHPYAGNSHRVELEFDGDVLWENDSQGRKELAFSRYDAVERYLKTRTHSKESTRSTKTIINRMSKNYCLEGGVLYYHYGGRLRRVLRSRAQVNAVLKRYHDNEGHYGVRYCRNKISYQFYWGTMIRDIQTWIGNCKRCLKMDETTQKFHCSVNGCNNHNGPVERSLGLTFHRFPFDDPDSLSLWIKNTQKSKWSPTTRSVVCSVHFTEDCFELKGREKLLKGHAVPTLLLGQLPVEGSRGSNAENSLENTQRTFFAKYDAVHKHLSAGVYPPGLNAVEKNTLRRHCKGFALHDGVLFFIRNQNRRRVVRNREEVHATLSAYHNDMNHLDVKKCIRLISKHFHWGSLKADVRWWIQRCEQCSAARTPDPQQNTCAIAARPECSDHQYLRQNKDLRPSSFRVSPTPMNVKAAEAVVLLKPVMIRLGSGAPIKRSAPLDSGSPQQKNPKKSGDVLLSLRAFQSSQVCLDNRLPVQHKSQSLKAKAVLQLCSDCIIQIKEATKTAGASYTRIGTGLVIYLSFFKEATEEIIPNMVKFLLGAKLFRVKGGELSSVIDLPGSVLIVPQDSLAGTLEDGQFQYSQQIDASDGERLYKNFVSQCERALASSKRSMEANCVVRFGVYGQKQTFYLHSEDPLTHVVEF</sequence>
<evidence type="ECO:0000256" key="9">
    <source>
        <dbReference type="SAM" id="MobiDB-lite"/>
    </source>
</evidence>
<dbReference type="EMBL" id="JBHFQA010000005">
    <property type="protein sequence ID" value="KAL2098994.1"/>
    <property type="molecule type" value="Genomic_DNA"/>
</dbReference>
<feature type="domain" description="THAP-type" evidence="10">
    <location>
        <begin position="118"/>
        <end position="201"/>
    </location>
</feature>
<dbReference type="Pfam" id="PF02580">
    <property type="entry name" value="Tyr_Deacylase"/>
    <property type="match status" value="1"/>
</dbReference>